<evidence type="ECO:0000256" key="2">
    <source>
        <dbReference type="SAM" id="SignalP"/>
    </source>
</evidence>
<evidence type="ECO:0000313" key="5">
    <source>
        <dbReference type="EMBL" id="SHJ07752.1"/>
    </source>
</evidence>
<dbReference type="GO" id="GO:0003993">
    <property type="term" value="F:acid phosphatase activity"/>
    <property type="evidence" value="ECO:0007669"/>
    <property type="project" value="InterPro"/>
</dbReference>
<evidence type="ECO:0000313" key="6">
    <source>
        <dbReference type="Proteomes" id="UP000184050"/>
    </source>
</evidence>
<gene>
    <name evidence="5" type="ORF">SAMN05444280_110120</name>
</gene>
<dbReference type="PROSITE" id="PS51257">
    <property type="entry name" value="PROKAR_LIPOPROTEIN"/>
    <property type="match status" value="1"/>
</dbReference>
<dbReference type="AlphaFoldDB" id="A0A1M6GCT6"/>
<dbReference type="Pfam" id="PF00149">
    <property type="entry name" value="Metallophos"/>
    <property type="match status" value="1"/>
</dbReference>
<protein>
    <submittedName>
        <fullName evidence="5">Purple acid Phosphatase, N-terminal domain</fullName>
    </submittedName>
</protein>
<dbReference type="STRING" id="1168035.SAMN05444280_110120"/>
<reference evidence="5 6" key="1">
    <citation type="submission" date="2016-11" db="EMBL/GenBank/DDBJ databases">
        <authorList>
            <person name="Jaros S."/>
            <person name="Januszkiewicz K."/>
            <person name="Wedrychowicz H."/>
        </authorList>
    </citation>
    <scope>NUCLEOTIDE SEQUENCE [LARGE SCALE GENOMIC DNA]</scope>
    <source>
        <strain evidence="5 6">DSM 27063</strain>
    </source>
</reference>
<evidence type="ECO:0000259" key="4">
    <source>
        <dbReference type="Pfam" id="PF16656"/>
    </source>
</evidence>
<feature type="domain" description="Purple acid phosphatase N-terminal" evidence="4">
    <location>
        <begin position="233"/>
        <end position="328"/>
    </location>
</feature>
<feature type="chain" id="PRO_5012070549" evidence="2">
    <location>
        <begin position="24"/>
        <end position="594"/>
    </location>
</feature>
<dbReference type="RefSeq" id="WP_073168368.1">
    <property type="nucleotide sequence ID" value="NZ_FQZE01000010.1"/>
</dbReference>
<dbReference type="GO" id="GO:0046872">
    <property type="term" value="F:metal ion binding"/>
    <property type="evidence" value="ECO:0007669"/>
    <property type="project" value="InterPro"/>
</dbReference>
<accession>A0A1M6GCT6</accession>
<dbReference type="Proteomes" id="UP000184050">
    <property type="component" value="Unassembled WGS sequence"/>
</dbReference>
<dbReference type="SUPFAM" id="SSF56300">
    <property type="entry name" value="Metallo-dependent phosphatases"/>
    <property type="match status" value="1"/>
</dbReference>
<dbReference type="InterPro" id="IPR008963">
    <property type="entry name" value="Purple_acid_Pase-like_N"/>
</dbReference>
<sequence>MKKINRPYFSLFFTGIFALAILACSQSKPESERSVQQVMDEVITRLYATMNEEELAAIDQQTAMSLFTEADLEVLSTRHWVFDVNVPAVVSVMRSTQQKTLPFWLKPAGFEKTDLEMRNEYHTYEVWQKEFDKGTVELGINGFENFAYHYFVSVAPQNENDRLELSNFIPDDQYVAVLDDGAFIYHDWTELVLQDVPEEMKGQKLLTTIRGRGKESHLIGAFRKTQFPSSAEPDQVLLTWSADPSTSIDIQWRTNISVETGEVKYRVAGTTDEKAVEAEKYVMEDRELMNDRFIHRFTAKIQDLQPGTDYEYLIAPATDWTNACTFSTPETDDSFSFIWFGDVHHKKEFGDLHHKAEAAHPDVHFYSIAGDLVGDGLYRDQWDDLFEFSKNVLCNKPLMNVPGNHDNRLGLGAKMYRDMFSYPANGPDGVPTDQTYSFTYKNTLFLMLDATSSVEAQTDWIENQLANTKATWKIAVFHFPPYNWEEPYPNIQEAWIPLFDKYHVDMVFSGHIHYYMRSKPMRAGEVVDSYNDGTVYIISLGIPGRNQDITDEPYAAVREQDCWLYQHIRIEADKLTYQSVNFDGEVIDSFDIQK</sequence>
<keyword evidence="1 2" id="KW-0732">Signal</keyword>
<dbReference type="PANTHER" id="PTHR22953:SF153">
    <property type="entry name" value="PURPLE ACID PHOSPHATASE"/>
    <property type="match status" value="1"/>
</dbReference>
<feature type="domain" description="Calcineurin-like phosphoesterase" evidence="3">
    <location>
        <begin position="337"/>
        <end position="515"/>
    </location>
</feature>
<dbReference type="InterPro" id="IPR039331">
    <property type="entry name" value="PAPs-like"/>
</dbReference>
<feature type="signal peptide" evidence="2">
    <location>
        <begin position="1"/>
        <end position="23"/>
    </location>
</feature>
<dbReference type="Pfam" id="PF16656">
    <property type="entry name" value="Pur_ac_phosph_N"/>
    <property type="match status" value="1"/>
</dbReference>
<evidence type="ECO:0000256" key="1">
    <source>
        <dbReference type="ARBA" id="ARBA00022729"/>
    </source>
</evidence>
<dbReference type="InterPro" id="IPR004843">
    <property type="entry name" value="Calcineurin-like_PHP"/>
</dbReference>
<name>A0A1M6GCT6_9BACT</name>
<dbReference type="OrthoDB" id="9809781at2"/>
<proteinExistence type="predicted"/>
<organism evidence="5 6">
    <name type="scientific">Tangfeifania diversioriginum</name>
    <dbReference type="NCBI Taxonomy" id="1168035"/>
    <lineage>
        <taxon>Bacteria</taxon>
        <taxon>Pseudomonadati</taxon>
        <taxon>Bacteroidota</taxon>
        <taxon>Bacteroidia</taxon>
        <taxon>Marinilabiliales</taxon>
        <taxon>Prolixibacteraceae</taxon>
        <taxon>Tangfeifania</taxon>
    </lineage>
</organism>
<dbReference type="PANTHER" id="PTHR22953">
    <property type="entry name" value="ACID PHOSPHATASE RELATED"/>
    <property type="match status" value="1"/>
</dbReference>
<dbReference type="InterPro" id="IPR015914">
    <property type="entry name" value="PAPs_N"/>
</dbReference>
<keyword evidence="6" id="KW-1185">Reference proteome</keyword>
<dbReference type="SUPFAM" id="SSF49363">
    <property type="entry name" value="Purple acid phosphatase, N-terminal domain"/>
    <property type="match status" value="1"/>
</dbReference>
<dbReference type="Gene3D" id="2.60.40.380">
    <property type="entry name" value="Purple acid phosphatase-like, N-terminal"/>
    <property type="match status" value="1"/>
</dbReference>
<evidence type="ECO:0000259" key="3">
    <source>
        <dbReference type="Pfam" id="PF00149"/>
    </source>
</evidence>
<dbReference type="InterPro" id="IPR029052">
    <property type="entry name" value="Metallo-depent_PP-like"/>
</dbReference>
<dbReference type="EMBL" id="FQZE01000010">
    <property type="protein sequence ID" value="SHJ07752.1"/>
    <property type="molecule type" value="Genomic_DNA"/>
</dbReference>
<dbReference type="Gene3D" id="3.60.21.10">
    <property type="match status" value="1"/>
</dbReference>